<evidence type="ECO:0000313" key="2">
    <source>
        <dbReference type="EMBL" id="ACG76720.1"/>
    </source>
</evidence>
<organism evidence="2 3">
    <name type="scientific">Phenylobacterium zucineum (strain HLK1)</name>
    <dbReference type="NCBI Taxonomy" id="450851"/>
    <lineage>
        <taxon>Bacteria</taxon>
        <taxon>Pseudomonadati</taxon>
        <taxon>Pseudomonadota</taxon>
        <taxon>Alphaproteobacteria</taxon>
        <taxon>Caulobacterales</taxon>
        <taxon>Caulobacteraceae</taxon>
        <taxon>Phenylobacterium</taxon>
    </lineage>
</organism>
<name>B4RDB6_PHEZH</name>
<reference evidence="2 3" key="1">
    <citation type="journal article" date="2008" name="BMC Genomics">
        <title>Complete genome of Phenylobacterium zucineum - a novel facultative intracellular bacterium isolated from human erythroleukemia cell line K562.</title>
        <authorList>
            <person name="Luo Y."/>
            <person name="Xu X."/>
            <person name="Ding Z."/>
            <person name="Liu Z."/>
            <person name="Zhang B."/>
            <person name="Yan Z."/>
            <person name="Sun J."/>
            <person name="Hu S."/>
            <person name="Hu X."/>
        </authorList>
    </citation>
    <scope>NUCLEOTIDE SEQUENCE [LARGE SCALE GENOMIC DNA]</scope>
    <source>
        <strain evidence="2 3">HLK1</strain>
    </source>
</reference>
<dbReference type="GO" id="GO:0016301">
    <property type="term" value="F:kinase activity"/>
    <property type="evidence" value="ECO:0007669"/>
    <property type="project" value="InterPro"/>
</dbReference>
<dbReference type="SUPFAM" id="SSF111331">
    <property type="entry name" value="NAD kinase/diacylglycerol kinase-like"/>
    <property type="match status" value="1"/>
</dbReference>
<accession>B4RDB6</accession>
<dbReference type="KEGG" id="pzu:PHZ_c0306"/>
<evidence type="ECO:0000313" key="3">
    <source>
        <dbReference type="Proteomes" id="UP000001868"/>
    </source>
</evidence>
<proteinExistence type="predicted"/>
<dbReference type="InterPro" id="IPR001206">
    <property type="entry name" value="Diacylglycerol_kinase_cat_dom"/>
</dbReference>
<dbReference type="Pfam" id="PF00781">
    <property type="entry name" value="DAGK_cat"/>
    <property type="match status" value="1"/>
</dbReference>
<dbReference type="OrthoDB" id="7199213at2"/>
<dbReference type="RefSeq" id="WP_012520868.1">
    <property type="nucleotide sequence ID" value="NC_011144.1"/>
</dbReference>
<dbReference type="PROSITE" id="PS50146">
    <property type="entry name" value="DAGK"/>
    <property type="match status" value="1"/>
</dbReference>
<gene>
    <name evidence="2" type="ordered locus">PHZ_c0306</name>
</gene>
<dbReference type="Gene3D" id="3.40.50.10330">
    <property type="entry name" value="Probable inorganic polyphosphate/atp-NAD kinase, domain 1"/>
    <property type="match status" value="1"/>
</dbReference>
<feature type="domain" description="DAGKc" evidence="1">
    <location>
        <begin position="2"/>
        <end position="131"/>
    </location>
</feature>
<protein>
    <recommendedName>
        <fullName evidence="1">DAGKc domain-containing protein</fullName>
    </recommendedName>
</protein>
<sequence>MTAIRRVEVIVNVASGSVDADAPQEAEKILADAGVSANVCAPATDELGDCLRRAVDSAPDLLVVLAGDGTARAAAEMCGPEGPVLAPLPGGTMNMLPHAVYGARPWQDALTIALAQGEPRLIGGGVVEDHKFMVAAILGSPALWAPAREAARYGRKKLAWVRAKRAFRRAFTGRLRYALDQGPREKAEALIFMCPTTSRALADEEQALEAAAVNVNNAAQVFRLGINALVRDWRDDPAVESRRCRLARIWSAQGVPAVLDGESVRLKAVTEVRYEPAVARILAIPKDV</sequence>
<dbReference type="HOGENOM" id="CLU_045532_5_2_5"/>
<dbReference type="EMBL" id="CP000747">
    <property type="protein sequence ID" value="ACG76720.1"/>
    <property type="molecule type" value="Genomic_DNA"/>
</dbReference>
<dbReference type="STRING" id="450851.PHZ_c0306"/>
<evidence type="ECO:0000259" key="1">
    <source>
        <dbReference type="PROSITE" id="PS50146"/>
    </source>
</evidence>
<dbReference type="Proteomes" id="UP000001868">
    <property type="component" value="Chromosome"/>
</dbReference>
<dbReference type="InterPro" id="IPR017438">
    <property type="entry name" value="ATP-NAD_kinase_N"/>
</dbReference>
<dbReference type="eggNOG" id="COG1597">
    <property type="taxonomic scope" value="Bacteria"/>
</dbReference>
<dbReference type="InterPro" id="IPR016064">
    <property type="entry name" value="NAD/diacylglycerol_kinase_sf"/>
</dbReference>
<dbReference type="AlphaFoldDB" id="B4RDB6"/>
<keyword evidence="3" id="KW-1185">Reference proteome</keyword>